<evidence type="ECO:0000313" key="1">
    <source>
        <dbReference type="EMBL" id="GAU23729.1"/>
    </source>
</evidence>
<dbReference type="AlphaFoldDB" id="A0A2Z6MXC9"/>
<reference evidence="2" key="1">
    <citation type="journal article" date="2017" name="Front. Plant Sci.">
        <title>Climate Clever Clovers: New Paradigm to Reduce the Environmental Footprint of Ruminants by Breeding Low Methanogenic Forages Utilizing Haplotype Variation.</title>
        <authorList>
            <person name="Kaur P."/>
            <person name="Appels R."/>
            <person name="Bayer P.E."/>
            <person name="Keeble-Gagnere G."/>
            <person name="Wang J."/>
            <person name="Hirakawa H."/>
            <person name="Shirasawa K."/>
            <person name="Vercoe P."/>
            <person name="Stefanova K."/>
            <person name="Durmic Z."/>
            <person name="Nichols P."/>
            <person name="Revell C."/>
            <person name="Isobe S.N."/>
            <person name="Edwards D."/>
            <person name="Erskine W."/>
        </authorList>
    </citation>
    <scope>NUCLEOTIDE SEQUENCE [LARGE SCALE GENOMIC DNA]</scope>
    <source>
        <strain evidence="2">cv. Daliak</strain>
    </source>
</reference>
<name>A0A2Z6MXC9_TRISU</name>
<sequence>MAEDLRIARKHRWEQMDARREAVFDGIILFQEMETIINLFQSSSLVLDCFTMSGPKLDNHIMETVLGILSSLGSLYHGVEVWIDFPSFFIHWVLILIVYTPQLLLASDYGTLDSLHCGTIEIRIVWPHLFGVDDDLLVGAMSQKVCLILEELIQYTIFCWEIQHKTRVTKGSVVKQVNSTINDVVVNGEVEKMQISPICDLTRDNAIFVGYSNDVDFKEKQLCDLDGISSHQLVMTFDLEDKITFRGPDNDMIYVVLVSCLMTNMLYNEETIGHNKNVEVKKLGNSWAHYNDIPPIVIDVADGLVYIHDNYVLPIGHKQMRFSKVLTGEFEEKVAGIGVSKIATFISKGVESNYMIMKSDGYVAIERRRKRKKWDYGGHFDMYASSKSSHFKQWDPGKIGAKYNFYNLEDKVGFKGEGIVMNPPNWIGPNKS</sequence>
<organism evidence="1 2">
    <name type="scientific">Trifolium subterraneum</name>
    <name type="common">Subterranean clover</name>
    <dbReference type="NCBI Taxonomy" id="3900"/>
    <lineage>
        <taxon>Eukaryota</taxon>
        <taxon>Viridiplantae</taxon>
        <taxon>Streptophyta</taxon>
        <taxon>Embryophyta</taxon>
        <taxon>Tracheophyta</taxon>
        <taxon>Spermatophyta</taxon>
        <taxon>Magnoliopsida</taxon>
        <taxon>eudicotyledons</taxon>
        <taxon>Gunneridae</taxon>
        <taxon>Pentapetalae</taxon>
        <taxon>rosids</taxon>
        <taxon>fabids</taxon>
        <taxon>Fabales</taxon>
        <taxon>Fabaceae</taxon>
        <taxon>Papilionoideae</taxon>
        <taxon>50 kb inversion clade</taxon>
        <taxon>NPAAA clade</taxon>
        <taxon>Hologalegina</taxon>
        <taxon>IRL clade</taxon>
        <taxon>Trifolieae</taxon>
        <taxon>Trifolium</taxon>
    </lineage>
</organism>
<protein>
    <submittedName>
        <fullName evidence="1">Uncharacterized protein</fullName>
    </submittedName>
</protein>
<accession>A0A2Z6MXC9</accession>
<dbReference type="EMBL" id="DF973275">
    <property type="protein sequence ID" value="GAU23729.1"/>
    <property type="molecule type" value="Genomic_DNA"/>
</dbReference>
<gene>
    <name evidence="1" type="ORF">TSUD_128330</name>
</gene>
<evidence type="ECO:0000313" key="2">
    <source>
        <dbReference type="Proteomes" id="UP000242715"/>
    </source>
</evidence>
<proteinExistence type="predicted"/>
<dbReference type="Proteomes" id="UP000242715">
    <property type="component" value="Unassembled WGS sequence"/>
</dbReference>
<keyword evidence="2" id="KW-1185">Reference proteome</keyword>